<evidence type="ECO:0000256" key="1">
    <source>
        <dbReference type="SAM" id="MobiDB-lite"/>
    </source>
</evidence>
<accession>A0A1S1MRV9</accession>
<feature type="domain" description="DUF4382" evidence="3">
    <location>
        <begin position="39"/>
        <end position="192"/>
    </location>
</feature>
<comment type="caution">
    <text evidence="4">The sequence shown here is derived from an EMBL/GenBank/DDBJ whole genome shotgun (WGS) entry which is preliminary data.</text>
</comment>
<feature type="compositionally biased region" description="Polar residues" evidence="1">
    <location>
        <begin position="29"/>
        <end position="41"/>
    </location>
</feature>
<organism evidence="4 5">
    <name type="scientific">Pseudoalteromonas amylolytica</name>
    <dbReference type="NCBI Taxonomy" id="1859457"/>
    <lineage>
        <taxon>Bacteria</taxon>
        <taxon>Pseudomonadati</taxon>
        <taxon>Pseudomonadota</taxon>
        <taxon>Gammaproteobacteria</taxon>
        <taxon>Alteromonadales</taxon>
        <taxon>Pseudoalteromonadaceae</taxon>
        <taxon>Pseudoalteromonas</taxon>
    </lineage>
</organism>
<dbReference type="Pfam" id="PF14321">
    <property type="entry name" value="DUF4382"/>
    <property type="match status" value="1"/>
</dbReference>
<evidence type="ECO:0000313" key="4">
    <source>
        <dbReference type="EMBL" id="OHU91350.1"/>
    </source>
</evidence>
<keyword evidence="5" id="KW-1185">Reference proteome</keyword>
<dbReference type="STRING" id="1859457.BET10_11030"/>
<dbReference type="EMBL" id="MKJU01000025">
    <property type="protein sequence ID" value="OHU91350.1"/>
    <property type="molecule type" value="Genomic_DNA"/>
</dbReference>
<dbReference type="RefSeq" id="WP_070985215.1">
    <property type="nucleotide sequence ID" value="NZ_MKJU01000025.1"/>
</dbReference>
<gene>
    <name evidence="4" type="ORF">BET10_11030</name>
</gene>
<evidence type="ECO:0000256" key="2">
    <source>
        <dbReference type="SAM" id="SignalP"/>
    </source>
</evidence>
<feature type="region of interest" description="Disordered" evidence="1">
    <location>
        <begin position="20"/>
        <end position="41"/>
    </location>
</feature>
<protein>
    <recommendedName>
        <fullName evidence="3">DUF4382 domain-containing protein</fullName>
    </recommendedName>
</protein>
<dbReference type="PROSITE" id="PS51257">
    <property type="entry name" value="PROKAR_LIPOPROTEIN"/>
    <property type="match status" value="1"/>
</dbReference>
<evidence type="ECO:0000313" key="5">
    <source>
        <dbReference type="Proteomes" id="UP000179786"/>
    </source>
</evidence>
<reference evidence="4 5" key="1">
    <citation type="submission" date="2016-09" db="EMBL/GenBank/DDBJ databases">
        <title>Pseudoalteromonas amylolytica sp. nov., isolated from the surface seawater.</title>
        <authorList>
            <person name="Wu Y.-H."/>
            <person name="Cheng H."/>
            <person name="Jin X.-B."/>
            <person name="Wang C.-S."/>
            <person name="Xu X.-W."/>
        </authorList>
    </citation>
    <scope>NUCLEOTIDE SEQUENCE [LARGE SCALE GENOMIC DNA]</scope>
    <source>
        <strain evidence="4 5">JW1</strain>
    </source>
</reference>
<dbReference type="Proteomes" id="UP000179786">
    <property type="component" value="Unassembled WGS sequence"/>
</dbReference>
<proteinExistence type="predicted"/>
<name>A0A1S1MRV9_9GAMM</name>
<evidence type="ECO:0000259" key="3">
    <source>
        <dbReference type="Pfam" id="PF14321"/>
    </source>
</evidence>
<sequence>MTKLRALLPLAATVALAACGGGSSDSGSNTPQPTPSDKTTMTLGVSDAAVSNVSAVNIVIDGIVMKKGDSQQTFETKDEDGNPISINLLNYTGDQVFPLLADVELEAGEYEWLRANIVNGTSVENLSLGSHLTYNNDVQVALDVRRKGNDGVGEIQVNNVVVNEGDNAFVLEFDLNRSLVLPQNGTTVYLKPTTIRLENTQTTFTVSGSVSEALKQACIADNSELAPAEGEYKHVVYLYSEQAEQPSDIFETDPVDVNSPIATATLDADNEFTIGFITPANYQIGFSCLGHVDDPEVDDPDFSIYQQQSIEVNADTTVTFDSAS</sequence>
<feature type="signal peptide" evidence="2">
    <location>
        <begin position="1"/>
        <end position="17"/>
    </location>
</feature>
<feature type="chain" id="PRO_5010262079" description="DUF4382 domain-containing protein" evidence="2">
    <location>
        <begin position="18"/>
        <end position="324"/>
    </location>
</feature>
<dbReference type="AlphaFoldDB" id="A0A1S1MRV9"/>
<keyword evidence="2" id="KW-0732">Signal</keyword>
<dbReference type="OrthoDB" id="7062064at2"/>
<dbReference type="InterPro" id="IPR025491">
    <property type="entry name" value="DUF4382"/>
</dbReference>